<sequence length="129" mass="14930">MNVNNLFTYYLVVNFLISIAYISLYMADVAYFVKIYNLTYGVLILFLCIWDAIRYLRNNNIEDRTRAGVQFSWLIVSFALGYISIIYAPILYTTIFIVAIESLMSIIQAIWGASLLYLAYKKGYSIIKV</sequence>
<feature type="transmembrane region" description="Helical" evidence="1">
    <location>
        <begin position="7"/>
        <end position="26"/>
    </location>
</feature>
<dbReference type="Proteomes" id="UP000065473">
    <property type="component" value="Chromosome"/>
</dbReference>
<keyword evidence="1" id="KW-0812">Transmembrane</keyword>
<evidence type="ECO:0000313" key="4">
    <source>
        <dbReference type="Proteomes" id="UP000060043"/>
    </source>
</evidence>
<evidence type="ECO:0000313" key="3">
    <source>
        <dbReference type="EMBL" id="ALU32606.1"/>
    </source>
</evidence>
<dbReference type="AlphaFoldDB" id="A0A0U3F9L6"/>
<keyword evidence="1" id="KW-1133">Transmembrane helix</keyword>
<feature type="transmembrane region" description="Helical" evidence="1">
    <location>
        <begin position="38"/>
        <end position="56"/>
    </location>
</feature>
<dbReference type="Proteomes" id="UP000060043">
    <property type="component" value="Chromosome"/>
</dbReference>
<reference evidence="4 5" key="1">
    <citation type="submission" date="2015-12" db="EMBL/GenBank/DDBJ databases">
        <title>A stable core within a dynamic pangenome in Sulfolobus acidocaldarius.</title>
        <authorList>
            <person name="Anderson R."/>
            <person name="Kouris A."/>
            <person name="Seward C."/>
            <person name="Campbell K."/>
            <person name="Whitaker R."/>
        </authorList>
    </citation>
    <scope>NUCLEOTIDE SEQUENCE [LARGE SCALE GENOMIC DNA]</scope>
    <source>
        <strain evidence="2 5">GG12-C01-09</strain>
        <strain evidence="3 4">NG05B_CO5_07</strain>
    </source>
</reference>
<accession>A0A0U3F9L6</accession>
<protein>
    <submittedName>
        <fullName evidence="2">Uncharacterized protein</fullName>
    </submittedName>
</protein>
<keyword evidence="1" id="KW-0472">Membrane</keyword>
<organism evidence="2 5">
    <name type="scientific">Sulfolobus acidocaldarius</name>
    <dbReference type="NCBI Taxonomy" id="2285"/>
    <lineage>
        <taxon>Archaea</taxon>
        <taxon>Thermoproteota</taxon>
        <taxon>Thermoprotei</taxon>
        <taxon>Sulfolobales</taxon>
        <taxon>Sulfolobaceae</taxon>
        <taxon>Sulfolobus</taxon>
    </lineage>
</organism>
<evidence type="ECO:0000313" key="2">
    <source>
        <dbReference type="EMBL" id="ALU29866.1"/>
    </source>
</evidence>
<gene>
    <name evidence="2" type="ORF">ATY89_07885</name>
    <name evidence="3" type="ORF">ATZ20_10905</name>
</gene>
<name>A0A0U3F9L6_9CREN</name>
<dbReference type="EMBL" id="CP013695">
    <property type="protein sequence ID" value="ALU32606.1"/>
    <property type="molecule type" value="Genomic_DNA"/>
</dbReference>
<evidence type="ECO:0000256" key="1">
    <source>
        <dbReference type="SAM" id="Phobius"/>
    </source>
</evidence>
<proteinExistence type="predicted"/>
<feature type="transmembrane region" description="Helical" evidence="1">
    <location>
        <begin position="68"/>
        <end position="90"/>
    </location>
</feature>
<evidence type="ECO:0000313" key="5">
    <source>
        <dbReference type="Proteomes" id="UP000065473"/>
    </source>
</evidence>
<dbReference type="OMA" id="ISLYMAD"/>
<dbReference type="OrthoDB" id="43015at2157"/>
<feature type="transmembrane region" description="Helical" evidence="1">
    <location>
        <begin position="96"/>
        <end position="120"/>
    </location>
</feature>
<dbReference type="EMBL" id="CP013694">
    <property type="protein sequence ID" value="ALU29866.1"/>
    <property type="molecule type" value="Genomic_DNA"/>
</dbReference>
<dbReference type="RefSeq" id="WP_011278836.1">
    <property type="nucleotide sequence ID" value="NZ_BHWZ01000006.1"/>
</dbReference>